<dbReference type="RefSeq" id="WP_012633545.1">
    <property type="nucleotide sequence ID" value="NC_011891.1"/>
</dbReference>
<dbReference type="Gene3D" id="3.30.565.10">
    <property type="entry name" value="Histidine kinase-like ATPase, C-terminal domain"/>
    <property type="match status" value="1"/>
</dbReference>
<keyword evidence="4" id="KW-0418">Kinase</keyword>
<dbReference type="InterPro" id="IPR036097">
    <property type="entry name" value="HisK_dim/P_sf"/>
</dbReference>
<evidence type="ECO:0000256" key="1">
    <source>
        <dbReference type="ARBA" id="ARBA00000085"/>
    </source>
</evidence>
<evidence type="ECO:0000259" key="3">
    <source>
        <dbReference type="SMART" id="SM00388"/>
    </source>
</evidence>
<dbReference type="Pfam" id="PF00512">
    <property type="entry name" value="HisKA"/>
    <property type="match status" value="1"/>
</dbReference>
<dbReference type="GO" id="GO:0000155">
    <property type="term" value="F:phosphorelay sensor kinase activity"/>
    <property type="evidence" value="ECO:0007669"/>
    <property type="project" value="InterPro"/>
</dbReference>
<evidence type="ECO:0000313" key="4">
    <source>
        <dbReference type="EMBL" id="ACL65737.1"/>
    </source>
</evidence>
<accession>B8JBB0</accession>
<dbReference type="EC" id="2.7.13.3" evidence="2"/>
<gene>
    <name evidence="4" type="ordered locus">A2cp1_2399</name>
</gene>
<protein>
    <recommendedName>
        <fullName evidence="2">histidine kinase</fullName>
        <ecNumber evidence="2">2.7.13.3</ecNumber>
    </recommendedName>
</protein>
<evidence type="ECO:0000256" key="2">
    <source>
        <dbReference type="ARBA" id="ARBA00012438"/>
    </source>
</evidence>
<evidence type="ECO:0000313" key="5">
    <source>
        <dbReference type="Proteomes" id="UP000007089"/>
    </source>
</evidence>
<organism evidence="4 5">
    <name type="scientific">Anaeromyxobacter dehalogenans (strain ATCC BAA-258 / DSM 21875 / 2CP-1)</name>
    <dbReference type="NCBI Taxonomy" id="455488"/>
    <lineage>
        <taxon>Bacteria</taxon>
        <taxon>Pseudomonadati</taxon>
        <taxon>Myxococcota</taxon>
        <taxon>Myxococcia</taxon>
        <taxon>Myxococcales</taxon>
        <taxon>Cystobacterineae</taxon>
        <taxon>Anaeromyxobacteraceae</taxon>
        <taxon>Anaeromyxobacter</taxon>
    </lineage>
</organism>
<dbReference type="KEGG" id="acp:A2cp1_2399"/>
<dbReference type="Gene3D" id="1.10.287.130">
    <property type="match status" value="1"/>
</dbReference>
<sequence>MHTYLSAGAAFVDPDGTVIAADPGFLAGLGLDGGDPTGALRARAEGSPALRALLAGEGPSRARLEGADGARAVELERVPAKAGVLLLVRPADGQEWMEHAARSEGLTRIAAGVAHDIKNPLNAMALQLALLTEKLSASPEASGAAASHLGALRDQVVRVNEVLRRLVDVADPSAPLGYTDVGALLADAASLLGHDARRRRVALTVDAHGGAVRTVADAARVGRLLLGALARAVATTPEGGRLVVRAAAEGEWAVVRLEQAPGDPAPEGGYYSEVAAAAAEALGGRQEVIREGGEQRTVLRLPRNERS</sequence>
<reference evidence="4" key="1">
    <citation type="submission" date="2009-01" db="EMBL/GenBank/DDBJ databases">
        <title>Complete sequence of Anaeromyxobacter dehalogenans 2CP-1.</title>
        <authorList>
            <consortium name="US DOE Joint Genome Institute"/>
            <person name="Lucas S."/>
            <person name="Copeland A."/>
            <person name="Lapidus A."/>
            <person name="Glavina del Rio T."/>
            <person name="Dalin E."/>
            <person name="Tice H."/>
            <person name="Bruce D."/>
            <person name="Goodwin L."/>
            <person name="Pitluck S."/>
            <person name="Saunders E."/>
            <person name="Brettin T."/>
            <person name="Detter J.C."/>
            <person name="Han C."/>
            <person name="Larimer F."/>
            <person name="Land M."/>
            <person name="Hauser L."/>
            <person name="Kyrpides N."/>
            <person name="Ovchinnikova G."/>
            <person name="Beliaev A.S."/>
            <person name="Richardson P."/>
        </authorList>
    </citation>
    <scope>NUCLEOTIDE SEQUENCE</scope>
    <source>
        <strain evidence="4">2CP-1</strain>
    </source>
</reference>
<dbReference type="InterPro" id="IPR003661">
    <property type="entry name" value="HisK_dim/P_dom"/>
</dbReference>
<keyword evidence="4" id="KW-0808">Transferase</keyword>
<proteinExistence type="predicted"/>
<dbReference type="SMART" id="SM00388">
    <property type="entry name" value="HisKA"/>
    <property type="match status" value="1"/>
</dbReference>
<dbReference type="Proteomes" id="UP000007089">
    <property type="component" value="Chromosome"/>
</dbReference>
<comment type="catalytic activity">
    <reaction evidence="1">
        <text>ATP + protein L-histidine = ADP + protein N-phospho-L-histidine.</text>
        <dbReference type="EC" id="2.7.13.3"/>
    </reaction>
</comment>
<dbReference type="HOGENOM" id="CLU_905015_0_0_7"/>
<feature type="domain" description="Signal transduction histidine kinase dimerisation/phosphoacceptor" evidence="3">
    <location>
        <begin position="105"/>
        <end position="175"/>
    </location>
</feature>
<dbReference type="CDD" id="cd00082">
    <property type="entry name" value="HisKA"/>
    <property type="match status" value="1"/>
</dbReference>
<dbReference type="SUPFAM" id="SSF55874">
    <property type="entry name" value="ATPase domain of HSP90 chaperone/DNA topoisomerase II/histidine kinase"/>
    <property type="match status" value="1"/>
</dbReference>
<keyword evidence="5" id="KW-1185">Reference proteome</keyword>
<name>B8JBB0_ANAD2</name>
<dbReference type="SUPFAM" id="SSF47384">
    <property type="entry name" value="Homodimeric domain of signal transducing histidine kinase"/>
    <property type="match status" value="1"/>
</dbReference>
<dbReference type="InterPro" id="IPR036890">
    <property type="entry name" value="HATPase_C_sf"/>
</dbReference>
<dbReference type="EMBL" id="CP001359">
    <property type="protein sequence ID" value="ACL65737.1"/>
    <property type="molecule type" value="Genomic_DNA"/>
</dbReference>
<dbReference type="AlphaFoldDB" id="B8JBB0"/>